<dbReference type="GO" id="GO:0005794">
    <property type="term" value="C:Golgi apparatus"/>
    <property type="evidence" value="ECO:0007669"/>
    <property type="project" value="TreeGrafter"/>
</dbReference>
<dbReference type="InterPro" id="IPR029962">
    <property type="entry name" value="TBL"/>
</dbReference>
<dbReference type="EMBL" id="SPHZ02000007">
    <property type="protein sequence ID" value="KAF0908198.1"/>
    <property type="molecule type" value="Genomic_DNA"/>
</dbReference>
<evidence type="ECO:0000256" key="1">
    <source>
        <dbReference type="SAM" id="MobiDB-lite"/>
    </source>
</evidence>
<feature type="chain" id="PRO_5026011285" description="Trichome birefringence-like N-terminal domain-containing protein" evidence="2">
    <location>
        <begin position="38"/>
        <end position="152"/>
    </location>
</feature>
<protein>
    <recommendedName>
        <fullName evidence="3">Trichome birefringence-like N-terminal domain-containing protein</fullName>
    </recommendedName>
</protein>
<evidence type="ECO:0000256" key="2">
    <source>
        <dbReference type="SAM" id="SignalP"/>
    </source>
</evidence>
<name>A0A6G1D618_9ORYZ</name>
<accession>A0A6G1D618</accession>
<proteinExistence type="predicted"/>
<reference evidence="4 5" key="1">
    <citation type="submission" date="2019-11" db="EMBL/GenBank/DDBJ databases">
        <title>Whole genome sequence of Oryza granulata.</title>
        <authorList>
            <person name="Li W."/>
        </authorList>
    </citation>
    <scope>NUCLEOTIDE SEQUENCE [LARGE SCALE GENOMIC DNA]</scope>
    <source>
        <strain evidence="5">cv. Menghai</strain>
        <tissue evidence="4">Leaf</tissue>
    </source>
</reference>
<evidence type="ECO:0000313" key="4">
    <source>
        <dbReference type="EMBL" id="KAF0908198.1"/>
    </source>
</evidence>
<feature type="region of interest" description="Disordered" evidence="1">
    <location>
        <begin position="39"/>
        <end position="59"/>
    </location>
</feature>
<feature type="domain" description="Trichome birefringence-like N-terminal" evidence="3">
    <location>
        <begin position="59"/>
        <end position="116"/>
    </location>
</feature>
<dbReference type="InterPro" id="IPR025846">
    <property type="entry name" value="TBL_N"/>
</dbReference>
<dbReference type="PANTHER" id="PTHR32285:SF12">
    <property type="entry name" value="PROTEIN TRICHOME BIREFRINGENCE-LIKE 13"/>
    <property type="match status" value="1"/>
</dbReference>
<dbReference type="GO" id="GO:0016413">
    <property type="term" value="F:O-acetyltransferase activity"/>
    <property type="evidence" value="ECO:0007669"/>
    <property type="project" value="InterPro"/>
</dbReference>
<dbReference type="OrthoDB" id="630188at2759"/>
<keyword evidence="2" id="KW-0732">Signal</keyword>
<feature type="signal peptide" evidence="2">
    <location>
        <begin position="1"/>
        <end position="37"/>
    </location>
</feature>
<dbReference type="AlphaFoldDB" id="A0A6G1D618"/>
<dbReference type="Proteomes" id="UP000479710">
    <property type="component" value="Unassembled WGS sequence"/>
</dbReference>
<sequence length="152" mass="17227">MPPARSLAAGGRRRGALFPILLLLLPLLLLLLHSISSPTRSPSATLRGTGGREPQQRGACDYASGEWVPDDASAGSGGLRYDQACREIFKGWNCVANGKRNGRELRRWRWRPRGCELPRLDPLWFLERHRNTSIGSCSFPFRVFTPRWWLEQ</sequence>
<dbReference type="PANTHER" id="PTHR32285">
    <property type="entry name" value="PROTEIN TRICHOME BIREFRINGENCE-LIKE 9-RELATED"/>
    <property type="match status" value="1"/>
</dbReference>
<evidence type="ECO:0000259" key="3">
    <source>
        <dbReference type="Pfam" id="PF14416"/>
    </source>
</evidence>
<keyword evidence="5" id="KW-1185">Reference proteome</keyword>
<evidence type="ECO:0000313" key="5">
    <source>
        <dbReference type="Proteomes" id="UP000479710"/>
    </source>
</evidence>
<comment type="caution">
    <text evidence="4">The sequence shown here is derived from an EMBL/GenBank/DDBJ whole genome shotgun (WGS) entry which is preliminary data.</text>
</comment>
<organism evidence="4 5">
    <name type="scientific">Oryza meyeriana var. granulata</name>
    <dbReference type="NCBI Taxonomy" id="110450"/>
    <lineage>
        <taxon>Eukaryota</taxon>
        <taxon>Viridiplantae</taxon>
        <taxon>Streptophyta</taxon>
        <taxon>Embryophyta</taxon>
        <taxon>Tracheophyta</taxon>
        <taxon>Spermatophyta</taxon>
        <taxon>Magnoliopsida</taxon>
        <taxon>Liliopsida</taxon>
        <taxon>Poales</taxon>
        <taxon>Poaceae</taxon>
        <taxon>BOP clade</taxon>
        <taxon>Oryzoideae</taxon>
        <taxon>Oryzeae</taxon>
        <taxon>Oryzinae</taxon>
        <taxon>Oryza</taxon>
        <taxon>Oryza meyeriana</taxon>
    </lineage>
</organism>
<gene>
    <name evidence="4" type="ORF">E2562_023823</name>
</gene>
<dbReference type="Pfam" id="PF14416">
    <property type="entry name" value="PMR5N"/>
    <property type="match status" value="1"/>
</dbReference>